<evidence type="ECO:0000313" key="2">
    <source>
        <dbReference type="Proteomes" id="UP000814033"/>
    </source>
</evidence>
<accession>A0ACB8RPY3</accession>
<dbReference type="Proteomes" id="UP000814033">
    <property type="component" value="Unassembled WGS sequence"/>
</dbReference>
<keyword evidence="2" id="KW-1185">Reference proteome</keyword>
<comment type="caution">
    <text evidence="1">The sequence shown here is derived from an EMBL/GenBank/DDBJ whole genome shotgun (WGS) entry which is preliminary data.</text>
</comment>
<organism evidence="1 2">
    <name type="scientific">Auriscalpium vulgare</name>
    <dbReference type="NCBI Taxonomy" id="40419"/>
    <lineage>
        <taxon>Eukaryota</taxon>
        <taxon>Fungi</taxon>
        <taxon>Dikarya</taxon>
        <taxon>Basidiomycota</taxon>
        <taxon>Agaricomycotina</taxon>
        <taxon>Agaricomycetes</taxon>
        <taxon>Russulales</taxon>
        <taxon>Auriscalpiaceae</taxon>
        <taxon>Auriscalpium</taxon>
    </lineage>
</organism>
<proteinExistence type="predicted"/>
<reference evidence="1" key="2">
    <citation type="journal article" date="2022" name="New Phytol.">
        <title>Evolutionary transition to the ectomycorrhizal habit in the genomes of a hyperdiverse lineage of mushroom-forming fungi.</title>
        <authorList>
            <person name="Looney B."/>
            <person name="Miyauchi S."/>
            <person name="Morin E."/>
            <person name="Drula E."/>
            <person name="Courty P.E."/>
            <person name="Kohler A."/>
            <person name="Kuo A."/>
            <person name="LaButti K."/>
            <person name="Pangilinan J."/>
            <person name="Lipzen A."/>
            <person name="Riley R."/>
            <person name="Andreopoulos W."/>
            <person name="He G."/>
            <person name="Johnson J."/>
            <person name="Nolan M."/>
            <person name="Tritt A."/>
            <person name="Barry K.W."/>
            <person name="Grigoriev I.V."/>
            <person name="Nagy L.G."/>
            <person name="Hibbett D."/>
            <person name="Henrissat B."/>
            <person name="Matheny P.B."/>
            <person name="Labbe J."/>
            <person name="Martin F.M."/>
        </authorList>
    </citation>
    <scope>NUCLEOTIDE SEQUENCE</scope>
    <source>
        <strain evidence="1">FP105234-sp</strain>
    </source>
</reference>
<protein>
    <submittedName>
        <fullName evidence="1">Thioredoxin</fullName>
    </submittedName>
</protein>
<evidence type="ECO:0000313" key="1">
    <source>
        <dbReference type="EMBL" id="KAI0045660.1"/>
    </source>
</evidence>
<sequence length="106" mass="11546">MTVTAVKSLAEFNELINSDKVTVFDFWATWCGPCRVISPVFETLSGKHEATSFYKVDVDDQTEIAQEVGIRAMPTFVAFKNGQKIGELVGANTAALTTLIEKANTA</sequence>
<dbReference type="EMBL" id="MU275945">
    <property type="protein sequence ID" value="KAI0045660.1"/>
    <property type="molecule type" value="Genomic_DNA"/>
</dbReference>
<gene>
    <name evidence="1" type="ORF">FA95DRAFT_1560935</name>
</gene>
<reference evidence="1" key="1">
    <citation type="submission" date="2021-02" db="EMBL/GenBank/DDBJ databases">
        <authorList>
            <consortium name="DOE Joint Genome Institute"/>
            <person name="Ahrendt S."/>
            <person name="Looney B.P."/>
            <person name="Miyauchi S."/>
            <person name="Morin E."/>
            <person name="Drula E."/>
            <person name="Courty P.E."/>
            <person name="Chicoki N."/>
            <person name="Fauchery L."/>
            <person name="Kohler A."/>
            <person name="Kuo A."/>
            <person name="Labutti K."/>
            <person name="Pangilinan J."/>
            <person name="Lipzen A."/>
            <person name="Riley R."/>
            <person name="Andreopoulos W."/>
            <person name="He G."/>
            <person name="Johnson J."/>
            <person name="Barry K.W."/>
            <person name="Grigoriev I.V."/>
            <person name="Nagy L."/>
            <person name="Hibbett D."/>
            <person name="Henrissat B."/>
            <person name="Matheny P.B."/>
            <person name="Labbe J."/>
            <person name="Martin F."/>
        </authorList>
    </citation>
    <scope>NUCLEOTIDE SEQUENCE</scope>
    <source>
        <strain evidence="1">FP105234-sp</strain>
    </source>
</reference>
<name>A0ACB8RPY3_9AGAM</name>